<protein>
    <submittedName>
        <fullName evidence="1">Uncharacterized protein</fullName>
    </submittedName>
</protein>
<proteinExistence type="predicted"/>
<dbReference type="Proteomes" id="UP000004374">
    <property type="component" value="Unassembled WGS sequence"/>
</dbReference>
<evidence type="ECO:0000313" key="2">
    <source>
        <dbReference type="Proteomes" id="UP000004374"/>
    </source>
</evidence>
<sequence>MAKRNRDTLKNFFRDGAMPSAREFADLIDSSLNTLEDGFDKSAGNGFEITVLGKHTELLSFFRDNLSEQPLWQLRFDQHSNALQFKPLSGAATLTITPQQRVGIATTEPQSTLDVAGVLTLQGQRGYQPNGKAQIPADGQWHDISGPLQGCQAFDVMAGTGNKGSGNYALLKASALNTFNPRGWWFNFLNLKKRIRVQQAYYLNRRSKLQLRWQALADDSYCLQLRSRTDLGSDIRISYFLTRLWFDERMSQCWQALDLSAGGATGGNGNEGGDNER</sequence>
<name>I1DZK1_9GAMM</name>
<dbReference type="RefSeq" id="WP_008222108.1">
    <property type="nucleotide sequence ID" value="NZ_BAFK01000013.1"/>
</dbReference>
<dbReference type="STRING" id="562729.RNAN_2485"/>
<dbReference type="AlphaFoldDB" id="I1DZK1"/>
<keyword evidence="2" id="KW-1185">Reference proteome</keyword>
<gene>
    <name evidence="1" type="ORF">RNAN_2485</name>
</gene>
<comment type="caution">
    <text evidence="1">The sequence shown here is derived from an EMBL/GenBank/DDBJ whole genome shotgun (WGS) entry which is preliminary data.</text>
</comment>
<evidence type="ECO:0000313" key="1">
    <source>
        <dbReference type="EMBL" id="GAB59479.1"/>
    </source>
</evidence>
<reference evidence="1 2" key="1">
    <citation type="journal article" date="2012" name="J. Bacteriol.">
        <title>Genome Sequence of the Protease-Producing Bacterium Rheinheimera nanhaiensis E407-8T, Isolated from Deep-Sea Sediment of the South China Sea.</title>
        <authorList>
            <person name="Zhang X.-Y."/>
            <person name="Zhang Y.-J."/>
            <person name="Qin Q.-L."/>
            <person name="Xie B.-B."/>
            <person name="Chen X.-L."/>
            <person name="Zhou B.-C."/>
            <person name="Zhang Y.-Z."/>
        </authorList>
    </citation>
    <scope>NUCLEOTIDE SEQUENCE [LARGE SCALE GENOMIC DNA]</scope>
    <source>
        <strain evidence="1 2">E407-8</strain>
    </source>
</reference>
<dbReference type="EMBL" id="BAFK01000013">
    <property type="protein sequence ID" value="GAB59479.1"/>
    <property type="molecule type" value="Genomic_DNA"/>
</dbReference>
<organism evidence="1 2">
    <name type="scientific">Rheinheimera nanhaiensis E407-8</name>
    <dbReference type="NCBI Taxonomy" id="562729"/>
    <lineage>
        <taxon>Bacteria</taxon>
        <taxon>Pseudomonadati</taxon>
        <taxon>Pseudomonadota</taxon>
        <taxon>Gammaproteobacteria</taxon>
        <taxon>Chromatiales</taxon>
        <taxon>Chromatiaceae</taxon>
        <taxon>Rheinheimera</taxon>
    </lineage>
</organism>
<accession>I1DZK1</accession>